<feature type="transmembrane region" description="Helical" evidence="1">
    <location>
        <begin position="15"/>
        <end position="33"/>
    </location>
</feature>
<keyword evidence="3" id="KW-1185">Reference proteome</keyword>
<keyword evidence="1" id="KW-0472">Membrane</keyword>
<sequence length="132" mass="15115">RKQKGDFSDFQKEQIMEAHLAGAFLILTVQLFGKKSVRNLKVNDRDCRTQEGLCRNNTELLQQSDSKLAIFILQNLFPQKQPQKSSQSQHQQELCEKDIVMIVKIWTVGALLPAQSPDLNIIKTTELPLAYF</sequence>
<dbReference type="AlphaFoldDB" id="A0A673LS96"/>
<evidence type="ECO:0000313" key="3">
    <source>
        <dbReference type="Proteomes" id="UP000472270"/>
    </source>
</evidence>
<proteinExistence type="predicted"/>
<dbReference type="Ensembl" id="ENSSRHT00000081726.1">
    <property type="protein sequence ID" value="ENSSRHP00000079571.1"/>
    <property type="gene ID" value="ENSSRHG00000039471.1"/>
</dbReference>
<protein>
    <submittedName>
        <fullName evidence="2">Uncharacterized protein</fullName>
    </submittedName>
</protein>
<keyword evidence="1" id="KW-0812">Transmembrane</keyword>
<organism evidence="2 3">
    <name type="scientific">Sinocyclocheilus rhinocerous</name>
    <dbReference type="NCBI Taxonomy" id="307959"/>
    <lineage>
        <taxon>Eukaryota</taxon>
        <taxon>Metazoa</taxon>
        <taxon>Chordata</taxon>
        <taxon>Craniata</taxon>
        <taxon>Vertebrata</taxon>
        <taxon>Euteleostomi</taxon>
        <taxon>Actinopterygii</taxon>
        <taxon>Neopterygii</taxon>
        <taxon>Teleostei</taxon>
        <taxon>Ostariophysi</taxon>
        <taxon>Cypriniformes</taxon>
        <taxon>Cyprinidae</taxon>
        <taxon>Cyprininae</taxon>
        <taxon>Sinocyclocheilus</taxon>
    </lineage>
</organism>
<reference evidence="2" key="2">
    <citation type="submission" date="2025-09" db="UniProtKB">
        <authorList>
            <consortium name="Ensembl"/>
        </authorList>
    </citation>
    <scope>IDENTIFICATION</scope>
</reference>
<dbReference type="Proteomes" id="UP000472270">
    <property type="component" value="Unassembled WGS sequence"/>
</dbReference>
<evidence type="ECO:0000256" key="1">
    <source>
        <dbReference type="SAM" id="Phobius"/>
    </source>
</evidence>
<evidence type="ECO:0000313" key="2">
    <source>
        <dbReference type="Ensembl" id="ENSSRHP00000079571.1"/>
    </source>
</evidence>
<accession>A0A673LS96</accession>
<name>A0A673LS96_9TELE</name>
<reference evidence="2" key="1">
    <citation type="submission" date="2025-08" db="UniProtKB">
        <authorList>
            <consortium name="Ensembl"/>
        </authorList>
    </citation>
    <scope>IDENTIFICATION</scope>
</reference>
<keyword evidence="1" id="KW-1133">Transmembrane helix</keyword>